<dbReference type="Pfam" id="PF08736">
    <property type="entry name" value="FA"/>
    <property type="match status" value="1"/>
</dbReference>
<name>A0AAD5F953_SILAS</name>
<gene>
    <name evidence="4" type="ORF">C0J50_1809</name>
</gene>
<dbReference type="InterPro" id="IPR011993">
    <property type="entry name" value="PH-like_dom_sf"/>
</dbReference>
<dbReference type="SMART" id="SM01196">
    <property type="entry name" value="FERM_C"/>
    <property type="match status" value="1"/>
</dbReference>
<evidence type="ECO:0000259" key="3">
    <source>
        <dbReference type="PROSITE" id="PS50057"/>
    </source>
</evidence>
<dbReference type="SUPFAM" id="SSF54236">
    <property type="entry name" value="Ubiquitin-like"/>
    <property type="match status" value="1"/>
</dbReference>
<dbReference type="InterPro" id="IPR000299">
    <property type="entry name" value="FERM_domain"/>
</dbReference>
<dbReference type="Proteomes" id="UP001205998">
    <property type="component" value="Unassembled WGS sequence"/>
</dbReference>
<dbReference type="GO" id="GO:0005886">
    <property type="term" value="C:plasma membrane"/>
    <property type="evidence" value="ECO:0007669"/>
    <property type="project" value="TreeGrafter"/>
</dbReference>
<evidence type="ECO:0000256" key="2">
    <source>
        <dbReference type="SAM" id="MobiDB-lite"/>
    </source>
</evidence>
<dbReference type="PANTHER" id="PTHR23280:SF41">
    <property type="entry name" value="BAND 4.1-LIKE PROTEIN 2"/>
    <property type="match status" value="1"/>
</dbReference>
<feature type="region of interest" description="Disordered" evidence="2">
    <location>
        <begin position="322"/>
        <end position="347"/>
    </location>
</feature>
<accession>A0AAD5F953</accession>
<dbReference type="FunFam" id="2.30.29.30:FF:000001">
    <property type="entry name" value="Erythrocyte membrane protein band 4.1"/>
    <property type="match status" value="1"/>
</dbReference>
<dbReference type="Gene3D" id="3.10.20.90">
    <property type="entry name" value="Phosphatidylinositol 3-kinase Catalytic Subunit, Chain A, domain 1"/>
    <property type="match status" value="1"/>
</dbReference>
<dbReference type="GO" id="GO:0005856">
    <property type="term" value="C:cytoskeleton"/>
    <property type="evidence" value="ECO:0007669"/>
    <property type="project" value="TreeGrafter"/>
</dbReference>
<evidence type="ECO:0000256" key="1">
    <source>
        <dbReference type="ARBA" id="ARBA00022553"/>
    </source>
</evidence>
<feature type="domain" description="FERM" evidence="3">
    <location>
        <begin position="1"/>
        <end position="278"/>
    </location>
</feature>
<dbReference type="PANTHER" id="PTHR23280">
    <property type="entry name" value="4.1 G PROTEIN"/>
    <property type="match status" value="1"/>
</dbReference>
<dbReference type="AlphaFoldDB" id="A0AAD5F953"/>
<keyword evidence="1" id="KW-0597">Phosphoprotein</keyword>
<dbReference type="GO" id="GO:0031032">
    <property type="term" value="P:actomyosin structure organization"/>
    <property type="evidence" value="ECO:0007669"/>
    <property type="project" value="TreeGrafter"/>
</dbReference>
<feature type="region of interest" description="Disordered" evidence="2">
    <location>
        <begin position="386"/>
        <end position="424"/>
    </location>
</feature>
<evidence type="ECO:0000313" key="4">
    <source>
        <dbReference type="EMBL" id="KAI5607498.1"/>
    </source>
</evidence>
<dbReference type="Pfam" id="PF09380">
    <property type="entry name" value="FERM_C"/>
    <property type="match status" value="1"/>
</dbReference>
<dbReference type="EMBL" id="MU591762">
    <property type="protein sequence ID" value="KAI5607498.1"/>
    <property type="molecule type" value="Genomic_DNA"/>
</dbReference>
<proteinExistence type="predicted"/>
<evidence type="ECO:0000313" key="5">
    <source>
        <dbReference type="Proteomes" id="UP001205998"/>
    </source>
</evidence>
<dbReference type="Pfam" id="PF09379">
    <property type="entry name" value="FERM_N"/>
    <property type="match status" value="1"/>
</dbReference>
<dbReference type="InterPro" id="IPR018979">
    <property type="entry name" value="FERM_N"/>
</dbReference>
<feature type="compositionally biased region" description="Polar residues" evidence="2">
    <location>
        <begin position="88"/>
        <end position="102"/>
    </location>
</feature>
<protein>
    <submittedName>
        <fullName evidence="4">Band 4.1-like protein 2</fullName>
    </submittedName>
</protein>
<comment type="caution">
    <text evidence="4">The sequence shown here is derived from an EMBL/GenBank/DDBJ whole genome shotgun (WGS) entry which is preliminary data.</text>
</comment>
<dbReference type="InterPro" id="IPR018980">
    <property type="entry name" value="FERM_PH-like_C"/>
</dbReference>
<sequence>MTTEAGPEAEVKKEPEKQEETEEQQVENPSENAENASPQSPENLENPETPEKVKAEPDTPTSPSQSGEQKKDKGISRFLPPWRKRQKSLSQVESKDTPTQTQEEAEPKGDDGSPEQNEVSGSEAQKRAKGQILFQKVCERLNLLEKDYFGLSFKDNADQRAELGDHDSEQQLHSISDFQPAKDHTKELEEKDSEGVDIMLGVCANGLLIYKDRLRINRFAWPKILKISYKRSNFYIKIRPGEAEQFESTVGFKLPNYRAAKRVWKVCVEHHTFFRLSNPEPPTKSKFLTLGSKFRYSGRTQAQTRQASALIDRPAPHFIRTASKRSSRSVDTAPMIDGGHAPGENGRDPALDLFSDSKSLFMFPFFPSSSSLSSIPPTLDTISELEVPSDVWEDEPEFDRDPDLEPDLDLELPTEPESQSLDPTPCAEEGVLAFAPPTSGVPTEHHPRPGSSLVSLFKGAHLLDEDGSIALPCPSLVLIFAVFLSACHSVALSLALALPLAVSLCYLEPKACFCFWAAEIGANATSSPEKTCDPAA</sequence>
<keyword evidence="5" id="KW-1185">Reference proteome</keyword>
<feature type="region of interest" description="Disordered" evidence="2">
    <location>
        <begin position="1"/>
        <end position="126"/>
    </location>
</feature>
<organism evidence="4 5">
    <name type="scientific">Silurus asotus</name>
    <name type="common">Amur catfish</name>
    <name type="synonym">Parasilurus asotus</name>
    <dbReference type="NCBI Taxonomy" id="30991"/>
    <lineage>
        <taxon>Eukaryota</taxon>
        <taxon>Metazoa</taxon>
        <taxon>Chordata</taxon>
        <taxon>Craniata</taxon>
        <taxon>Vertebrata</taxon>
        <taxon>Euteleostomi</taxon>
        <taxon>Actinopterygii</taxon>
        <taxon>Neopterygii</taxon>
        <taxon>Teleostei</taxon>
        <taxon>Ostariophysi</taxon>
        <taxon>Siluriformes</taxon>
        <taxon>Siluridae</taxon>
        <taxon>Silurus</taxon>
    </lineage>
</organism>
<dbReference type="SMART" id="SM01195">
    <property type="entry name" value="FA"/>
    <property type="match status" value="1"/>
</dbReference>
<feature type="compositionally biased region" description="Acidic residues" evidence="2">
    <location>
        <begin position="391"/>
        <end position="414"/>
    </location>
</feature>
<dbReference type="Gene3D" id="2.30.29.30">
    <property type="entry name" value="Pleckstrin-homology domain (PH domain)/Phosphotyrosine-binding domain (PTB)"/>
    <property type="match status" value="1"/>
</dbReference>
<dbReference type="InterPro" id="IPR029071">
    <property type="entry name" value="Ubiquitin-like_domsf"/>
</dbReference>
<dbReference type="CDD" id="cd13184">
    <property type="entry name" value="FERM_C_4_1_family"/>
    <property type="match status" value="1"/>
</dbReference>
<dbReference type="SUPFAM" id="SSF50729">
    <property type="entry name" value="PH domain-like"/>
    <property type="match status" value="1"/>
</dbReference>
<dbReference type="InterPro" id="IPR014847">
    <property type="entry name" value="FA"/>
</dbReference>
<feature type="compositionally biased region" description="Polar residues" evidence="2">
    <location>
        <begin position="28"/>
        <end position="43"/>
    </location>
</feature>
<feature type="compositionally biased region" description="Polar residues" evidence="2">
    <location>
        <begin position="114"/>
        <end position="123"/>
    </location>
</feature>
<dbReference type="PROSITE" id="PS50057">
    <property type="entry name" value="FERM_3"/>
    <property type="match status" value="1"/>
</dbReference>
<feature type="compositionally biased region" description="Basic and acidic residues" evidence="2">
    <location>
        <begin position="9"/>
        <end position="18"/>
    </location>
</feature>
<reference evidence="4" key="1">
    <citation type="submission" date="2018-07" db="EMBL/GenBank/DDBJ databases">
        <title>Comparative genomics of catfishes provides insights into carnivory and benthic adaptation.</title>
        <authorList>
            <person name="Zhang Y."/>
            <person name="Wang D."/>
            <person name="Peng Z."/>
            <person name="Zheng S."/>
            <person name="Shao F."/>
            <person name="Tao W."/>
        </authorList>
    </citation>
    <scope>NUCLEOTIDE SEQUENCE</scope>
    <source>
        <strain evidence="4">Chongqing</strain>
    </source>
</reference>